<proteinExistence type="inferred from homology"/>
<evidence type="ECO:0000259" key="6">
    <source>
        <dbReference type="Pfam" id="PF25967"/>
    </source>
</evidence>
<evidence type="ECO:0000313" key="7">
    <source>
        <dbReference type="EMBL" id="TKW66531.1"/>
    </source>
</evidence>
<dbReference type="Pfam" id="PF25967">
    <property type="entry name" value="RND-MFP_C"/>
    <property type="match status" value="1"/>
</dbReference>
<dbReference type="Gene3D" id="2.40.50.100">
    <property type="match status" value="1"/>
</dbReference>
<dbReference type="GO" id="GO:0015562">
    <property type="term" value="F:efflux transmembrane transporter activity"/>
    <property type="evidence" value="ECO:0007669"/>
    <property type="project" value="TreeGrafter"/>
</dbReference>
<keyword evidence="3" id="KW-0813">Transport</keyword>
<dbReference type="NCBIfam" id="TIGR01730">
    <property type="entry name" value="RND_mfp"/>
    <property type="match status" value="1"/>
</dbReference>
<dbReference type="Gene3D" id="1.10.287.470">
    <property type="entry name" value="Helix hairpin bin"/>
    <property type="match status" value="1"/>
</dbReference>
<dbReference type="Gene3D" id="2.40.30.170">
    <property type="match status" value="1"/>
</dbReference>
<comment type="caution">
    <text evidence="7">The sequence shown here is derived from an EMBL/GenBank/DDBJ whole genome shotgun (WGS) entry which is preliminary data.</text>
</comment>
<evidence type="ECO:0000259" key="5">
    <source>
        <dbReference type="Pfam" id="PF25917"/>
    </source>
</evidence>
<dbReference type="PANTHER" id="PTHR30469">
    <property type="entry name" value="MULTIDRUG RESISTANCE PROTEIN MDTA"/>
    <property type="match status" value="1"/>
</dbReference>
<evidence type="ECO:0000256" key="4">
    <source>
        <dbReference type="SAM" id="Coils"/>
    </source>
</evidence>
<name>A0A533I736_PARDE</name>
<dbReference type="AlphaFoldDB" id="A0A533I736"/>
<evidence type="ECO:0000313" key="8">
    <source>
        <dbReference type="Proteomes" id="UP000315344"/>
    </source>
</evidence>
<dbReference type="InterPro" id="IPR058625">
    <property type="entry name" value="MdtA-like_BSH"/>
</dbReference>
<feature type="domain" description="Multidrug resistance protein MdtA-like barrel-sandwich hybrid" evidence="5">
    <location>
        <begin position="41"/>
        <end position="175"/>
    </location>
</feature>
<sequence>MIFLSLPGLAAEPLAVEFVTVTSGDIGTTFRLTGTLEPVDSVDIGFREGGRILEMLVNEGDQFVEGQVLGRIDPLQLQQSLNAATAAMASATANENQARLAAERAEALLDRGVGTRAASDEANQALSEAQATTEQAESELDQARRSVEDTQLIAPFAGVVTARAGEPGQVVGQAQVVLSLAARGGIEAVFLTPDMAHLGDAMGKPVALQTLEVAAPPMSGKITEISPLVDAETGSVRLRAQVDDAPEDVALLGASVRGEIVLSTGHAAEVPWTALTSTGGRPAVWVVTDQNTSELREIEIERFDNGTVLLSGGVEDGETVVGAGSQLLFPGRPVVAAEVDR</sequence>
<dbReference type="EMBL" id="VAFL01000007">
    <property type="protein sequence ID" value="TKW66531.1"/>
    <property type="molecule type" value="Genomic_DNA"/>
</dbReference>
<feature type="coiled-coil region" evidence="4">
    <location>
        <begin position="119"/>
        <end position="153"/>
    </location>
</feature>
<accession>A0A533I736</accession>
<comment type="subcellular location">
    <subcellularLocation>
        <location evidence="1">Cell envelope</location>
    </subcellularLocation>
</comment>
<dbReference type="InterPro" id="IPR058627">
    <property type="entry name" value="MdtA-like_C"/>
</dbReference>
<organism evidence="7 8">
    <name type="scientific">Paracoccus denitrificans</name>
    <dbReference type="NCBI Taxonomy" id="266"/>
    <lineage>
        <taxon>Bacteria</taxon>
        <taxon>Pseudomonadati</taxon>
        <taxon>Pseudomonadota</taxon>
        <taxon>Alphaproteobacteria</taxon>
        <taxon>Rhodobacterales</taxon>
        <taxon>Paracoccaceae</taxon>
        <taxon>Paracoccus</taxon>
    </lineage>
</organism>
<dbReference type="GO" id="GO:1990281">
    <property type="term" value="C:efflux pump complex"/>
    <property type="evidence" value="ECO:0007669"/>
    <property type="project" value="TreeGrafter"/>
</dbReference>
<gene>
    <name evidence="7" type="ORF">DI616_11045</name>
</gene>
<protein>
    <submittedName>
        <fullName evidence="7">Efflux RND transporter periplasmic adaptor subunit</fullName>
    </submittedName>
</protein>
<dbReference type="Pfam" id="PF25917">
    <property type="entry name" value="BSH_RND"/>
    <property type="match status" value="1"/>
</dbReference>
<dbReference type="Proteomes" id="UP000315344">
    <property type="component" value="Unassembled WGS sequence"/>
</dbReference>
<comment type="similarity">
    <text evidence="2">Belongs to the membrane fusion protein (MFP) (TC 8.A.1) family.</text>
</comment>
<keyword evidence="4" id="KW-0175">Coiled coil</keyword>
<evidence type="ECO:0000256" key="3">
    <source>
        <dbReference type="ARBA" id="ARBA00022448"/>
    </source>
</evidence>
<dbReference type="Gene3D" id="2.40.420.20">
    <property type="match status" value="1"/>
</dbReference>
<dbReference type="InterPro" id="IPR006143">
    <property type="entry name" value="RND_pump_MFP"/>
</dbReference>
<evidence type="ECO:0000256" key="2">
    <source>
        <dbReference type="ARBA" id="ARBA00009477"/>
    </source>
</evidence>
<evidence type="ECO:0000256" key="1">
    <source>
        <dbReference type="ARBA" id="ARBA00004196"/>
    </source>
</evidence>
<reference evidence="7 8" key="1">
    <citation type="journal article" date="2017" name="Nat. Commun.">
        <title>In situ click chemistry generation of cyclooxygenase-2 inhibitors.</title>
        <authorList>
            <person name="Bhardwaj A."/>
            <person name="Kaur J."/>
            <person name="Wuest M."/>
            <person name="Wuest F."/>
        </authorList>
    </citation>
    <scope>NUCLEOTIDE SEQUENCE [LARGE SCALE GENOMIC DNA]</scope>
    <source>
        <strain evidence="7">S2_012_000_R3_94</strain>
    </source>
</reference>
<dbReference type="SUPFAM" id="SSF111369">
    <property type="entry name" value="HlyD-like secretion proteins"/>
    <property type="match status" value="1"/>
</dbReference>
<feature type="domain" description="Multidrug resistance protein MdtA-like C-terminal permuted SH3" evidence="6">
    <location>
        <begin position="270"/>
        <end position="322"/>
    </location>
</feature>
<dbReference type="PANTHER" id="PTHR30469:SF38">
    <property type="entry name" value="HLYD FAMILY SECRETION PROTEIN"/>
    <property type="match status" value="1"/>
</dbReference>